<name>A0A411YKG4_9ACTN</name>
<dbReference type="Pfam" id="PF01614">
    <property type="entry name" value="IclR_C"/>
    <property type="match status" value="1"/>
</dbReference>
<dbReference type="GO" id="GO:0003700">
    <property type="term" value="F:DNA-binding transcription factor activity"/>
    <property type="evidence" value="ECO:0007669"/>
    <property type="project" value="TreeGrafter"/>
</dbReference>
<dbReference type="PROSITE" id="PS51077">
    <property type="entry name" value="HTH_ICLR"/>
    <property type="match status" value="1"/>
</dbReference>
<dbReference type="SUPFAM" id="SSF55781">
    <property type="entry name" value="GAF domain-like"/>
    <property type="match status" value="1"/>
</dbReference>
<sequence length="261" mass="27985">MCILCTMLQTADRVLQILARFDADREVMSTAEISEAFGLHRSTASRLTSTLTGRGFLEGSPAALRLGPEVGRLGWLVVGNRLDALSAAWEVMEQLAADCRETVTLSVLDRWEAVSLVQADGPHIIGIGSWTGRRTPSHCTADGKVLMAFDEELELPAEPLVAYTDRTVTDPGELARELAAIREAGWGRAVGEVEDGLHGASAPVRDPSGRCRAAIVVSGPSYRMPPERLEELGERCIQAAERLRAHAPAIGLSGVPRAPVA</sequence>
<accession>A0A411YKG4</accession>
<keyword evidence="3" id="KW-0804">Transcription</keyword>
<evidence type="ECO:0000256" key="2">
    <source>
        <dbReference type="ARBA" id="ARBA00023125"/>
    </source>
</evidence>
<dbReference type="SMART" id="SM00346">
    <property type="entry name" value="HTH_ICLR"/>
    <property type="match status" value="1"/>
</dbReference>
<protein>
    <submittedName>
        <fullName evidence="6">IclR family transcriptional regulator</fullName>
    </submittedName>
</protein>
<dbReference type="PANTHER" id="PTHR30136">
    <property type="entry name" value="HELIX-TURN-HELIX TRANSCRIPTIONAL REGULATOR, ICLR FAMILY"/>
    <property type="match status" value="1"/>
</dbReference>
<proteinExistence type="predicted"/>
<dbReference type="InterPro" id="IPR014757">
    <property type="entry name" value="Tscrpt_reg_IclR_C"/>
</dbReference>
<dbReference type="InterPro" id="IPR050707">
    <property type="entry name" value="HTH_MetabolicPath_Reg"/>
</dbReference>
<gene>
    <name evidence="6" type="ORF">ER308_20300</name>
</gene>
<dbReference type="InterPro" id="IPR036388">
    <property type="entry name" value="WH-like_DNA-bd_sf"/>
</dbReference>
<dbReference type="OrthoDB" id="7274111at2"/>
<dbReference type="EMBL" id="CP036402">
    <property type="protein sequence ID" value="QBI21677.1"/>
    <property type="molecule type" value="Genomic_DNA"/>
</dbReference>
<dbReference type="Gene3D" id="3.30.450.40">
    <property type="match status" value="1"/>
</dbReference>
<dbReference type="InterPro" id="IPR036390">
    <property type="entry name" value="WH_DNA-bd_sf"/>
</dbReference>
<dbReference type="PROSITE" id="PS51078">
    <property type="entry name" value="ICLR_ED"/>
    <property type="match status" value="1"/>
</dbReference>
<dbReference type="GO" id="GO:0045892">
    <property type="term" value="P:negative regulation of DNA-templated transcription"/>
    <property type="evidence" value="ECO:0007669"/>
    <property type="project" value="TreeGrafter"/>
</dbReference>
<evidence type="ECO:0000313" key="7">
    <source>
        <dbReference type="Proteomes" id="UP000291469"/>
    </source>
</evidence>
<feature type="domain" description="IclR-ED" evidence="5">
    <location>
        <begin position="69"/>
        <end position="249"/>
    </location>
</feature>
<dbReference type="GO" id="GO:0003677">
    <property type="term" value="F:DNA binding"/>
    <property type="evidence" value="ECO:0007669"/>
    <property type="project" value="UniProtKB-KW"/>
</dbReference>
<keyword evidence="2" id="KW-0238">DNA-binding</keyword>
<dbReference type="PANTHER" id="PTHR30136:SF35">
    <property type="entry name" value="HTH-TYPE TRANSCRIPTIONAL REGULATOR RV1719"/>
    <property type="match status" value="1"/>
</dbReference>
<dbReference type="SUPFAM" id="SSF46785">
    <property type="entry name" value="Winged helix' DNA-binding domain"/>
    <property type="match status" value="1"/>
</dbReference>
<keyword evidence="7" id="KW-1185">Reference proteome</keyword>
<dbReference type="Pfam" id="PF09339">
    <property type="entry name" value="HTH_IclR"/>
    <property type="match status" value="1"/>
</dbReference>
<feature type="domain" description="HTH iclR-type" evidence="4">
    <location>
        <begin position="8"/>
        <end position="68"/>
    </location>
</feature>
<dbReference type="Proteomes" id="UP000291469">
    <property type="component" value="Chromosome"/>
</dbReference>
<reference evidence="6 7" key="1">
    <citation type="submission" date="2019-01" db="EMBL/GenBank/DDBJ databases">
        <title>Egibacter rhizosphaerae EGI 80759T.</title>
        <authorList>
            <person name="Chen D.-D."/>
            <person name="Tian Y."/>
            <person name="Jiao J.-Y."/>
            <person name="Zhang X.-T."/>
            <person name="Zhang Y.-G."/>
            <person name="Zhang Y."/>
            <person name="Xiao M."/>
            <person name="Shu W.-S."/>
            <person name="Li W.-J."/>
        </authorList>
    </citation>
    <scope>NUCLEOTIDE SEQUENCE [LARGE SCALE GENOMIC DNA]</scope>
    <source>
        <strain evidence="6 7">EGI 80759</strain>
    </source>
</reference>
<keyword evidence="1" id="KW-0805">Transcription regulation</keyword>
<dbReference type="AlphaFoldDB" id="A0A411YKG4"/>
<evidence type="ECO:0000313" key="6">
    <source>
        <dbReference type="EMBL" id="QBI21677.1"/>
    </source>
</evidence>
<dbReference type="KEGG" id="erz:ER308_20300"/>
<organism evidence="6 7">
    <name type="scientific">Egibacter rhizosphaerae</name>
    <dbReference type="NCBI Taxonomy" id="1670831"/>
    <lineage>
        <taxon>Bacteria</taxon>
        <taxon>Bacillati</taxon>
        <taxon>Actinomycetota</taxon>
        <taxon>Nitriliruptoria</taxon>
        <taxon>Egibacterales</taxon>
        <taxon>Egibacteraceae</taxon>
        <taxon>Egibacter</taxon>
    </lineage>
</organism>
<evidence type="ECO:0000259" key="5">
    <source>
        <dbReference type="PROSITE" id="PS51078"/>
    </source>
</evidence>
<dbReference type="InterPro" id="IPR005471">
    <property type="entry name" value="Tscrpt_reg_IclR_N"/>
</dbReference>
<evidence type="ECO:0000256" key="3">
    <source>
        <dbReference type="ARBA" id="ARBA00023163"/>
    </source>
</evidence>
<dbReference type="Gene3D" id="1.10.10.10">
    <property type="entry name" value="Winged helix-like DNA-binding domain superfamily/Winged helix DNA-binding domain"/>
    <property type="match status" value="1"/>
</dbReference>
<dbReference type="InterPro" id="IPR029016">
    <property type="entry name" value="GAF-like_dom_sf"/>
</dbReference>
<evidence type="ECO:0000259" key="4">
    <source>
        <dbReference type="PROSITE" id="PS51077"/>
    </source>
</evidence>
<evidence type="ECO:0000256" key="1">
    <source>
        <dbReference type="ARBA" id="ARBA00023015"/>
    </source>
</evidence>